<keyword evidence="8 18" id="KW-0227">DNA damage</keyword>
<evidence type="ECO:0000256" key="3">
    <source>
        <dbReference type="ARBA" id="ARBA00004906"/>
    </source>
</evidence>
<evidence type="ECO:0000259" key="23">
    <source>
        <dbReference type="PROSITE" id="PS51908"/>
    </source>
</evidence>
<evidence type="ECO:0000256" key="6">
    <source>
        <dbReference type="ARBA" id="ARBA00022679"/>
    </source>
</evidence>
<evidence type="ECO:0000259" key="21">
    <source>
        <dbReference type="PROSITE" id="PS50089"/>
    </source>
</evidence>
<dbReference type="PROSITE" id="PS00518">
    <property type="entry name" value="ZF_RING_1"/>
    <property type="match status" value="1"/>
</dbReference>
<comment type="pathway">
    <text evidence="3">Protein modification; protein ubiquitination.</text>
</comment>
<evidence type="ECO:0000256" key="19">
    <source>
        <dbReference type="SAM" id="Coils"/>
    </source>
</evidence>
<feature type="compositionally biased region" description="Low complexity" evidence="20">
    <location>
        <begin position="782"/>
        <end position="794"/>
    </location>
</feature>
<dbReference type="SMART" id="SM00184">
    <property type="entry name" value="RING"/>
    <property type="match status" value="1"/>
</dbReference>
<proteinExistence type="inferred from homology"/>
<feature type="compositionally biased region" description="Polar residues" evidence="20">
    <location>
        <begin position="488"/>
        <end position="503"/>
    </location>
</feature>
<dbReference type="AlphaFoldDB" id="A0ABD2WHD0"/>
<dbReference type="GO" id="GO:0003677">
    <property type="term" value="F:DNA binding"/>
    <property type="evidence" value="ECO:0007669"/>
    <property type="project" value="UniProtKB-KW"/>
</dbReference>
<comment type="subcellular location">
    <subcellularLocation>
        <location evidence="2">Nucleus</location>
    </subcellularLocation>
</comment>
<evidence type="ECO:0000256" key="14">
    <source>
        <dbReference type="ARBA" id="ARBA00023242"/>
    </source>
</evidence>
<evidence type="ECO:0000256" key="15">
    <source>
        <dbReference type="ARBA" id="ARBA00031783"/>
    </source>
</evidence>
<dbReference type="Pfam" id="PF13923">
    <property type="entry name" value="zf-C3HC4_2"/>
    <property type="match status" value="1"/>
</dbReference>
<evidence type="ECO:0000256" key="16">
    <source>
        <dbReference type="ARBA" id="ARBA00082369"/>
    </source>
</evidence>
<feature type="region of interest" description="Disordered" evidence="20">
    <location>
        <begin position="724"/>
        <end position="815"/>
    </location>
</feature>
<evidence type="ECO:0000313" key="25">
    <source>
        <dbReference type="Proteomes" id="UP001627154"/>
    </source>
</evidence>
<dbReference type="SUPFAM" id="SSF57850">
    <property type="entry name" value="RING/U-box"/>
    <property type="match status" value="1"/>
</dbReference>
<dbReference type="Gene3D" id="3.30.40.10">
    <property type="entry name" value="Zinc/RING finger domain, C3HC4 (zinc finger)"/>
    <property type="match status" value="1"/>
</dbReference>
<feature type="domain" description="RING-type" evidence="21">
    <location>
        <begin position="25"/>
        <end position="62"/>
    </location>
</feature>
<comment type="similarity">
    <text evidence="4">Belongs to the RAD18 family.</text>
</comment>
<dbReference type="InterPro" id="IPR006642">
    <property type="entry name" value="Rad18_UBZ4"/>
</dbReference>
<keyword evidence="25" id="KW-1185">Reference proteome</keyword>
<evidence type="ECO:0000256" key="2">
    <source>
        <dbReference type="ARBA" id="ARBA00004123"/>
    </source>
</evidence>
<keyword evidence="11" id="KW-0862">Zinc</keyword>
<evidence type="ECO:0000259" key="22">
    <source>
        <dbReference type="PROSITE" id="PS50800"/>
    </source>
</evidence>
<dbReference type="InterPro" id="IPR017907">
    <property type="entry name" value="Znf_RING_CS"/>
</dbReference>
<dbReference type="InterPro" id="IPR013083">
    <property type="entry name" value="Znf_RING/FYVE/PHD"/>
</dbReference>
<dbReference type="PANTHER" id="PTHR14134">
    <property type="entry name" value="E3 UBIQUITIN-PROTEIN LIGASE RAD18"/>
    <property type="match status" value="1"/>
</dbReference>
<evidence type="ECO:0000256" key="20">
    <source>
        <dbReference type="SAM" id="MobiDB-lite"/>
    </source>
</evidence>
<feature type="compositionally biased region" description="Basic and acidic residues" evidence="20">
    <location>
        <begin position="755"/>
        <end position="772"/>
    </location>
</feature>
<evidence type="ECO:0000256" key="9">
    <source>
        <dbReference type="ARBA" id="ARBA00022771"/>
    </source>
</evidence>
<keyword evidence="13 18" id="KW-0234">DNA repair</keyword>
<feature type="region of interest" description="Disordered" evidence="20">
    <location>
        <begin position="124"/>
        <end position="182"/>
    </location>
</feature>
<evidence type="ECO:0000256" key="17">
    <source>
        <dbReference type="PROSITE-ProRule" id="PRU00175"/>
    </source>
</evidence>
<name>A0ABD2WHD0_9HYME</name>
<feature type="coiled-coil region" evidence="19">
    <location>
        <begin position="352"/>
        <end position="379"/>
    </location>
</feature>
<gene>
    <name evidence="24" type="ORF">TKK_013028</name>
</gene>
<dbReference type="FunFam" id="3.30.40.10:FF:000172">
    <property type="entry name" value="E3 ubiquitin-protein ligase RAD18"/>
    <property type="match status" value="1"/>
</dbReference>
<dbReference type="PROSITE" id="PS50089">
    <property type="entry name" value="ZF_RING_2"/>
    <property type="match status" value="1"/>
</dbReference>
<dbReference type="FunFam" id="3.30.160.60:FF:000331">
    <property type="entry name" value="E3 ubiquitin-protein ligase RAD18"/>
    <property type="match status" value="1"/>
</dbReference>
<comment type="catalytic activity">
    <reaction evidence="1">
        <text>S-ubiquitinyl-[E2 ubiquitin-conjugating enzyme]-L-cysteine + [acceptor protein]-L-lysine = [E2 ubiquitin-conjugating enzyme]-L-cysteine + N(6)-ubiquitinyl-[acceptor protein]-L-lysine.</text>
        <dbReference type="EC" id="2.3.2.27"/>
    </reaction>
</comment>
<feature type="compositionally biased region" description="Polar residues" evidence="20">
    <location>
        <begin position="169"/>
        <end position="182"/>
    </location>
</feature>
<organism evidence="24 25">
    <name type="scientific">Trichogramma kaykai</name>
    <dbReference type="NCBI Taxonomy" id="54128"/>
    <lineage>
        <taxon>Eukaryota</taxon>
        <taxon>Metazoa</taxon>
        <taxon>Ecdysozoa</taxon>
        <taxon>Arthropoda</taxon>
        <taxon>Hexapoda</taxon>
        <taxon>Insecta</taxon>
        <taxon>Pterygota</taxon>
        <taxon>Neoptera</taxon>
        <taxon>Endopterygota</taxon>
        <taxon>Hymenoptera</taxon>
        <taxon>Apocrita</taxon>
        <taxon>Proctotrupomorpha</taxon>
        <taxon>Chalcidoidea</taxon>
        <taxon>Trichogrammatidae</taxon>
        <taxon>Trichogramma</taxon>
    </lineage>
</organism>
<keyword evidence="7" id="KW-0479">Metal-binding</keyword>
<evidence type="ECO:0000256" key="11">
    <source>
        <dbReference type="ARBA" id="ARBA00022833"/>
    </source>
</evidence>
<evidence type="ECO:0000256" key="7">
    <source>
        <dbReference type="ARBA" id="ARBA00022723"/>
    </source>
</evidence>
<accession>A0ABD2WHD0</accession>
<evidence type="ECO:0000256" key="4">
    <source>
        <dbReference type="ARBA" id="ARBA00009506"/>
    </source>
</evidence>
<dbReference type="PANTHER" id="PTHR14134:SF2">
    <property type="entry name" value="E3 UBIQUITIN-PROTEIN LIGASE RAD18"/>
    <property type="match status" value="1"/>
</dbReference>
<evidence type="ECO:0000256" key="12">
    <source>
        <dbReference type="ARBA" id="ARBA00023125"/>
    </source>
</evidence>
<dbReference type="InterPro" id="IPR003034">
    <property type="entry name" value="SAP_dom"/>
</dbReference>
<keyword evidence="6" id="KW-0808">Transferase</keyword>
<evidence type="ECO:0000313" key="24">
    <source>
        <dbReference type="EMBL" id="KAL3392506.1"/>
    </source>
</evidence>
<reference evidence="24 25" key="1">
    <citation type="journal article" date="2024" name="bioRxiv">
        <title>A reference genome for Trichogramma kaykai: A tiny desert-dwelling parasitoid wasp with competing sex-ratio distorters.</title>
        <authorList>
            <person name="Culotta J."/>
            <person name="Lindsey A.R."/>
        </authorList>
    </citation>
    <scope>NUCLEOTIDE SEQUENCE [LARGE SCALE GENOMIC DNA]</scope>
    <source>
        <strain evidence="24 25">KSX58</strain>
    </source>
</reference>
<dbReference type="InterPro" id="IPR039577">
    <property type="entry name" value="Rad18"/>
</dbReference>
<feature type="compositionally biased region" description="Polar residues" evidence="20">
    <location>
        <begin position="405"/>
        <end position="414"/>
    </location>
</feature>
<feature type="compositionally biased region" description="Polar residues" evidence="20">
    <location>
        <begin position="468"/>
        <end position="480"/>
    </location>
</feature>
<protein>
    <recommendedName>
        <fullName evidence="5">RING-type E3 ubiquitin transferase</fullName>
        <ecNumber evidence="5">2.3.2.27</ecNumber>
    </recommendedName>
    <alternativeName>
        <fullName evidence="15 16">RING-type E3 ubiquitin transferase RAD18</fullName>
    </alternativeName>
</protein>
<dbReference type="InterPro" id="IPR001841">
    <property type="entry name" value="Znf_RING"/>
</dbReference>
<dbReference type="EC" id="2.3.2.27" evidence="5"/>
<keyword evidence="14" id="KW-0539">Nucleus</keyword>
<dbReference type="Proteomes" id="UP001627154">
    <property type="component" value="Unassembled WGS sequence"/>
</dbReference>
<keyword evidence="10" id="KW-0833">Ubl conjugation pathway</keyword>
<dbReference type="GO" id="GO:0005634">
    <property type="term" value="C:nucleus"/>
    <property type="evidence" value="ECO:0007669"/>
    <property type="project" value="UniProtKB-SubCell"/>
</dbReference>
<evidence type="ECO:0000256" key="10">
    <source>
        <dbReference type="ARBA" id="ARBA00022786"/>
    </source>
</evidence>
<evidence type="ECO:0000256" key="13">
    <source>
        <dbReference type="ARBA" id="ARBA00023204"/>
    </source>
</evidence>
<keyword evidence="9 17" id="KW-0863">Zinc-finger</keyword>
<feature type="compositionally biased region" description="Polar residues" evidence="20">
    <location>
        <begin position="124"/>
        <end position="135"/>
    </location>
</feature>
<dbReference type="GO" id="GO:0061630">
    <property type="term" value="F:ubiquitin protein ligase activity"/>
    <property type="evidence" value="ECO:0007669"/>
    <property type="project" value="UniProtKB-EC"/>
</dbReference>
<feature type="domain" description="SAP" evidence="22">
    <location>
        <begin position="276"/>
        <end position="310"/>
    </location>
</feature>
<feature type="domain" description="UBZ4-type" evidence="23">
    <location>
        <begin position="226"/>
        <end position="253"/>
    </location>
</feature>
<sequence length="815" mass="92814">MSKVREIAWPEEFSGLKTIEGYMICGICYDYMDTSVITPCSHNYCSLCIRKYLHYKPQCPACFNEFYEKDLYINRSMDGLIRDYIQIREKIIRLIENRNVYNAAVQQKEPGVLSPVQPSYHSKTMTQVTNTQSVQSPKTPKSSKRTSVISNFGLSSPKTVVSKSEDPKTPSSPFLQTSSVCSQKDAMLSPSTNRSLSNLPSLAKMFTPKRKDTISTASVPVTSVKSVSCPVCSVDISEQHVNVHLDACLKRETAEKQIKEKPKVKNNRQPLPKLVLRVMKEAELRKKMRELGLSTQGDRRTLENRFTRYSTIYNSECDKLEPRSIPELLRQCEMEEKQERKMDMFLVPTVTANRLVIERNADEKKIEEAQKSYREANKSSFDKLIEDMKKRQQKSKEEKSKNSSTDNEPSTSKNKMQDKKENDVSDEDEDKDMCLVTDMNESFENSDSEQDCPLQHYTREDSKKFLTNANLDDSSNSNILESPVKKPQITSNLPNPKPSTSKDFNPYDVSTDESDGESNLTKPLKRRGAAKRFKTDHVDEMSLDDRVKSARELCNSIIDDFDDSSNEFAEKLKKAADRDLKENSITNLEEINKLNKSKLRNSFGIKGNLAIEEDNQEDSDFSFNSSSEFINSSIVESKINQVKINTKSKVEDSNKSKVIENITGKTNEFEKPSMISINVNNFRASKNNEIVDKDAQKIIVEEKIKEDESDKILPELVLSNLGKENATLPANNDEVSTGDENSARRPVRQRTRPMRYTDNEVSNRDNAYAEKSLKRRRGRPPSTNNNTIDNSSDDALNPAKRPVRRGQTPLKENVC</sequence>
<feature type="compositionally biased region" description="Polar residues" evidence="20">
    <location>
        <begin position="148"/>
        <end position="162"/>
    </location>
</feature>
<evidence type="ECO:0000256" key="18">
    <source>
        <dbReference type="PROSITE-ProRule" id="PRU01256"/>
    </source>
</evidence>
<dbReference type="PROSITE" id="PS51908">
    <property type="entry name" value="ZF_UBZ4"/>
    <property type="match status" value="1"/>
</dbReference>
<evidence type="ECO:0000256" key="1">
    <source>
        <dbReference type="ARBA" id="ARBA00000900"/>
    </source>
</evidence>
<feature type="region of interest" description="Disordered" evidence="20">
    <location>
        <begin position="388"/>
        <end position="431"/>
    </location>
</feature>
<feature type="region of interest" description="Disordered" evidence="20">
    <location>
        <begin position="468"/>
        <end position="529"/>
    </location>
</feature>
<dbReference type="CDD" id="cd16529">
    <property type="entry name" value="RING-HC_RAD18"/>
    <property type="match status" value="1"/>
</dbReference>
<keyword evidence="12" id="KW-0238">DNA-binding</keyword>
<feature type="compositionally biased region" description="Polar residues" evidence="20">
    <location>
        <begin position="728"/>
        <end position="740"/>
    </location>
</feature>
<dbReference type="EMBL" id="JBJJXI010000104">
    <property type="protein sequence ID" value="KAL3392506.1"/>
    <property type="molecule type" value="Genomic_DNA"/>
</dbReference>
<comment type="caution">
    <text evidence="24">The sequence shown here is derived from an EMBL/GenBank/DDBJ whole genome shotgun (WGS) entry which is preliminary data.</text>
</comment>
<dbReference type="PROSITE" id="PS50800">
    <property type="entry name" value="SAP"/>
    <property type="match status" value="1"/>
</dbReference>
<evidence type="ECO:0000256" key="8">
    <source>
        <dbReference type="ARBA" id="ARBA00022763"/>
    </source>
</evidence>
<dbReference type="SMART" id="SM00734">
    <property type="entry name" value="ZnF_Rad18"/>
    <property type="match status" value="1"/>
</dbReference>
<dbReference type="Gene3D" id="3.30.160.60">
    <property type="entry name" value="Classic Zinc Finger"/>
    <property type="match status" value="1"/>
</dbReference>
<evidence type="ECO:0000256" key="5">
    <source>
        <dbReference type="ARBA" id="ARBA00012483"/>
    </source>
</evidence>
<feature type="compositionally biased region" description="Basic and acidic residues" evidence="20">
    <location>
        <begin position="388"/>
        <end position="401"/>
    </location>
</feature>
<dbReference type="GO" id="GO:0006281">
    <property type="term" value="P:DNA repair"/>
    <property type="evidence" value="ECO:0007669"/>
    <property type="project" value="UniProtKB-KW"/>
</dbReference>
<keyword evidence="19" id="KW-0175">Coiled coil</keyword>
<dbReference type="GO" id="GO:0008270">
    <property type="term" value="F:zinc ion binding"/>
    <property type="evidence" value="ECO:0007669"/>
    <property type="project" value="UniProtKB-KW"/>
</dbReference>